<dbReference type="PROSITE" id="PS50041">
    <property type="entry name" value="C_TYPE_LECTIN_2"/>
    <property type="match status" value="1"/>
</dbReference>
<dbReference type="EMBL" id="AF519417">
    <property type="protein sequence ID" value="AAM70487.1"/>
    <property type="molecule type" value="mRNA"/>
</dbReference>
<dbReference type="AlphaFoldDB" id="Q8MUL0"/>
<keyword evidence="2" id="KW-0732">Signal</keyword>
<dbReference type="CTD" id="373515"/>
<dbReference type="PANTHER" id="PTHR22801">
    <property type="entry name" value="LITHOSTATHINE"/>
    <property type="match status" value="1"/>
</dbReference>
<feature type="compositionally biased region" description="Low complexity" evidence="1">
    <location>
        <begin position="23"/>
        <end position="71"/>
    </location>
</feature>
<evidence type="ECO:0000259" key="3">
    <source>
        <dbReference type="PROSITE" id="PS50041"/>
    </source>
</evidence>
<dbReference type="InParanoid" id="Q8MUL0"/>
<feature type="compositionally biased region" description="Gly residues" evidence="1">
    <location>
        <begin position="72"/>
        <end position="97"/>
    </location>
</feature>
<evidence type="ECO:0000256" key="1">
    <source>
        <dbReference type="SAM" id="MobiDB-lite"/>
    </source>
</evidence>
<protein>
    <submittedName>
        <fullName evidence="4">Spicule matrix protein SM29</fullName>
    </submittedName>
</protein>
<evidence type="ECO:0000256" key="2">
    <source>
        <dbReference type="SAM" id="SignalP"/>
    </source>
</evidence>
<keyword evidence="6" id="KW-1185">Reference proteome</keyword>
<reference evidence="4" key="1">
    <citation type="journal article" date="2002" name="Dev. Genes Evol.">
        <title>Identification and developmental expression of new biomineralization proteins in the sea urchin Strongylocentrotus purpuratus.</title>
        <authorList>
            <person name="Illies M.R."/>
            <person name="Peeler M.T."/>
            <person name="Dechtiaruk A.M."/>
            <person name="Ettensohn C.A."/>
        </authorList>
    </citation>
    <scope>NUCLEOTIDE SEQUENCE</scope>
</reference>
<dbReference type="CDD" id="cd00037">
    <property type="entry name" value="CLECT"/>
    <property type="match status" value="1"/>
</dbReference>
<feature type="chain" id="PRO_5033977590" evidence="2">
    <location>
        <begin position="19"/>
        <end position="265"/>
    </location>
</feature>
<dbReference type="Proteomes" id="UP000007110">
    <property type="component" value="Unassembled WGS sequence"/>
</dbReference>
<accession>Q8MUL0</accession>
<dbReference type="SUPFAM" id="SSF56436">
    <property type="entry name" value="C-type lectin-like"/>
    <property type="match status" value="1"/>
</dbReference>
<dbReference type="InterPro" id="IPR001304">
    <property type="entry name" value="C-type_lectin-like"/>
</dbReference>
<dbReference type="HOGENOM" id="CLU_1062916_0_0_1"/>
<feature type="domain" description="C-type lectin" evidence="3">
    <location>
        <begin position="116"/>
        <end position="260"/>
    </location>
</feature>
<dbReference type="OMA" id="QQNAHRQ"/>
<dbReference type="RefSeq" id="NP_999804.1">
    <property type="nucleotide sequence ID" value="NM_214639.1"/>
</dbReference>
<dbReference type="SMART" id="SM00034">
    <property type="entry name" value="CLECT"/>
    <property type="match status" value="1"/>
</dbReference>
<dbReference type="GeneID" id="373515"/>
<dbReference type="PANTHER" id="PTHR22801:SF63">
    <property type="entry name" value="C-TYPE LECTIN DOMAIN-CONTAINING PROTEIN"/>
    <property type="match status" value="1"/>
</dbReference>
<dbReference type="KEGG" id="spu:373515"/>
<sequence length="265" mass="29237">MGTTCLTILLGCLVYAQAQFPRVPQQPNQPNNPGGFPNRPNNPGGFPNQPNNPGGFPNQPNNPGFPNQPNNPGGGGWPNNPGGGQPGVGGPGFGAGGNPQQPGAPLAGCLPGWTNFGNFCYKYIWQRLPYDEANMFCARFSAQAVPGQRPGFGMPPRGHLIVTKDMMHNKFQHNWLRYTGGGANKIWMGLAELPSAPESNRYFWADGTEFFFTRNFVFNRFKPDQPQQNAHRQAVHSFNNRPDNSWVTTSVETEVSFICQYQYKY</sequence>
<name>Q8MUL0_STRPU</name>
<organism evidence="4">
    <name type="scientific">Strongylocentrotus purpuratus</name>
    <name type="common">Purple sea urchin</name>
    <dbReference type="NCBI Taxonomy" id="7668"/>
    <lineage>
        <taxon>Eukaryota</taxon>
        <taxon>Metazoa</taxon>
        <taxon>Echinodermata</taxon>
        <taxon>Eleutherozoa</taxon>
        <taxon>Echinozoa</taxon>
        <taxon>Echinoidea</taxon>
        <taxon>Euechinoidea</taxon>
        <taxon>Echinacea</taxon>
        <taxon>Camarodonta</taxon>
        <taxon>Echinidea</taxon>
        <taxon>Strongylocentrotidae</taxon>
        <taxon>Strongylocentrotus</taxon>
    </lineage>
</organism>
<evidence type="ECO:0000313" key="5">
    <source>
        <dbReference type="EnsemblMetazoa" id="NP_999804"/>
    </source>
</evidence>
<evidence type="ECO:0000313" key="6">
    <source>
        <dbReference type="Proteomes" id="UP000007110"/>
    </source>
</evidence>
<dbReference type="InterPro" id="IPR016187">
    <property type="entry name" value="CTDL_fold"/>
</dbReference>
<dbReference type="InterPro" id="IPR050801">
    <property type="entry name" value="Ca-Dep_Lectins_ImmuneDev"/>
</dbReference>
<proteinExistence type="evidence at transcript level"/>
<dbReference type="Gene3D" id="3.10.100.10">
    <property type="entry name" value="Mannose-Binding Protein A, subunit A"/>
    <property type="match status" value="1"/>
</dbReference>
<reference evidence="6" key="2">
    <citation type="submission" date="2015-02" db="EMBL/GenBank/DDBJ databases">
        <title>Genome sequencing for Strongylocentrotus purpuratus.</title>
        <authorList>
            <person name="Murali S."/>
            <person name="Liu Y."/>
            <person name="Vee V."/>
            <person name="English A."/>
            <person name="Wang M."/>
            <person name="Skinner E."/>
            <person name="Han Y."/>
            <person name="Muzny D.M."/>
            <person name="Worley K.C."/>
            <person name="Gibbs R.A."/>
        </authorList>
    </citation>
    <scope>NUCLEOTIDE SEQUENCE</scope>
</reference>
<evidence type="ECO:0000313" key="4">
    <source>
        <dbReference type="EMBL" id="AAM70487.1"/>
    </source>
</evidence>
<feature type="region of interest" description="Disordered" evidence="1">
    <location>
        <begin position="23"/>
        <end position="100"/>
    </location>
</feature>
<dbReference type="InterPro" id="IPR016186">
    <property type="entry name" value="C-type_lectin-like/link_sf"/>
</dbReference>
<dbReference type="EnsemblMetazoa" id="NM_214639">
    <property type="protein sequence ID" value="NP_999804"/>
    <property type="gene ID" value="GeneID_373515"/>
</dbReference>
<reference evidence="5" key="3">
    <citation type="submission" date="2021-01" db="UniProtKB">
        <authorList>
            <consortium name="EnsemblMetazoa"/>
        </authorList>
    </citation>
    <scope>IDENTIFICATION</scope>
</reference>
<dbReference type="OrthoDB" id="6154520at2759"/>
<feature type="signal peptide" evidence="2">
    <location>
        <begin position="1"/>
        <end position="18"/>
    </location>
</feature>